<evidence type="ECO:0000256" key="6">
    <source>
        <dbReference type="ARBA" id="ARBA00022927"/>
    </source>
</evidence>
<dbReference type="Pfam" id="PF21760">
    <property type="entry name" value="SecD_1st"/>
    <property type="match status" value="1"/>
</dbReference>
<dbReference type="FunFam" id="3.30.1360.200:FF:000002">
    <property type="entry name" value="Preprotein translocase subunit SecD"/>
    <property type="match status" value="1"/>
</dbReference>
<evidence type="ECO:0000256" key="4">
    <source>
        <dbReference type="ARBA" id="ARBA00022519"/>
    </source>
</evidence>
<evidence type="ECO:0000313" key="14">
    <source>
        <dbReference type="EMBL" id="PZF76245.1"/>
    </source>
</evidence>
<dbReference type="RefSeq" id="WP_111199082.1">
    <property type="nucleotide sequence ID" value="NZ_QKVK01000006.1"/>
</dbReference>
<evidence type="ECO:0000256" key="2">
    <source>
        <dbReference type="ARBA" id="ARBA00022448"/>
    </source>
</evidence>
<evidence type="ECO:0000256" key="3">
    <source>
        <dbReference type="ARBA" id="ARBA00022475"/>
    </source>
</evidence>
<keyword evidence="7 10" id="KW-1133">Transmembrane helix</keyword>
<dbReference type="InterPro" id="IPR055344">
    <property type="entry name" value="SecD_SecF_C_bact"/>
</dbReference>
<accession>A0A2W2AL25</accession>
<protein>
    <recommendedName>
        <fullName evidence="10">Protein translocase subunit SecD</fullName>
    </recommendedName>
</protein>
<dbReference type="Pfam" id="PF02355">
    <property type="entry name" value="SecD_SecF_C"/>
    <property type="match status" value="1"/>
</dbReference>
<comment type="caution">
    <text evidence="14">The sequence shown here is derived from an EMBL/GenBank/DDBJ whole genome shotgun (WGS) entry which is preliminary data.</text>
</comment>
<feature type="transmembrane region" description="Helical" evidence="10">
    <location>
        <begin position="401"/>
        <end position="419"/>
    </location>
</feature>
<comment type="function">
    <text evidence="10">Part of the Sec protein translocase complex. Interacts with the SecYEG preprotein conducting channel. SecDF uses the proton motive force (PMF) to complete protein translocation after the ATP-dependent function of SecA.</text>
</comment>
<evidence type="ECO:0000256" key="9">
    <source>
        <dbReference type="ARBA" id="ARBA00023136"/>
    </source>
</evidence>
<dbReference type="InterPro" id="IPR001036">
    <property type="entry name" value="Acrflvin-R"/>
</dbReference>
<dbReference type="InterPro" id="IPR022813">
    <property type="entry name" value="SecD/SecF_arch_bac"/>
</dbReference>
<dbReference type="InterPro" id="IPR005791">
    <property type="entry name" value="SecD"/>
</dbReference>
<keyword evidence="6 10" id="KW-0653">Protein transport</keyword>
<dbReference type="Pfam" id="PF22599">
    <property type="entry name" value="SecDF_P1_head"/>
    <property type="match status" value="1"/>
</dbReference>
<feature type="transmembrane region" description="Helical" evidence="10">
    <location>
        <begin position="374"/>
        <end position="394"/>
    </location>
</feature>
<evidence type="ECO:0000259" key="12">
    <source>
        <dbReference type="Pfam" id="PF21760"/>
    </source>
</evidence>
<comment type="caution">
    <text evidence="10">Lacks conserved residue(s) required for the propagation of feature annotation.</text>
</comment>
<keyword evidence="5 10" id="KW-0812">Transmembrane</keyword>
<evidence type="ECO:0000256" key="7">
    <source>
        <dbReference type="ARBA" id="ARBA00022989"/>
    </source>
</evidence>
<feature type="domain" description="SecDF P1 head subdomain" evidence="13">
    <location>
        <begin position="250"/>
        <end position="351"/>
    </location>
</feature>
<dbReference type="GO" id="GO:0065002">
    <property type="term" value="P:intracellular protein transmembrane transport"/>
    <property type="evidence" value="ECO:0007669"/>
    <property type="project" value="UniProtKB-UniRule"/>
</dbReference>
<comment type="similarity">
    <text evidence="10">Belongs to the SecD/SecF family. SecD subfamily.</text>
</comment>
<dbReference type="EMBL" id="QKVK01000006">
    <property type="protein sequence ID" value="PZF76245.1"/>
    <property type="molecule type" value="Genomic_DNA"/>
</dbReference>
<feature type="transmembrane region" description="Helical" evidence="10">
    <location>
        <begin position="465"/>
        <end position="490"/>
    </location>
</feature>
<feature type="transmembrane region" description="Helical" evidence="10">
    <location>
        <begin position="425"/>
        <end position="444"/>
    </location>
</feature>
<evidence type="ECO:0000256" key="1">
    <source>
        <dbReference type="ARBA" id="ARBA00004651"/>
    </source>
</evidence>
<dbReference type="Pfam" id="PF07549">
    <property type="entry name" value="Sec_GG"/>
    <property type="match status" value="1"/>
</dbReference>
<evidence type="ECO:0000259" key="13">
    <source>
        <dbReference type="Pfam" id="PF22599"/>
    </source>
</evidence>
<keyword evidence="3 10" id="KW-1003">Cell membrane</keyword>
<gene>
    <name evidence="10 14" type="primary">secD</name>
    <name evidence="14" type="ORF">DK847_13690</name>
</gene>
<dbReference type="Gene3D" id="3.30.1360.200">
    <property type="match status" value="1"/>
</dbReference>
<dbReference type="InterPro" id="IPR022646">
    <property type="entry name" value="SecD/SecF_CS"/>
</dbReference>
<dbReference type="SUPFAM" id="SSF82866">
    <property type="entry name" value="Multidrug efflux transporter AcrB transmembrane domain"/>
    <property type="match status" value="1"/>
</dbReference>
<dbReference type="NCBIfam" id="TIGR00916">
    <property type="entry name" value="2A0604s01"/>
    <property type="match status" value="1"/>
</dbReference>
<keyword evidence="9 10" id="KW-0472">Membrane</keyword>
<dbReference type="PRINTS" id="PR00702">
    <property type="entry name" value="ACRIFLAVINRP"/>
</dbReference>
<dbReference type="InterPro" id="IPR048634">
    <property type="entry name" value="SecD_SecF_C"/>
</dbReference>
<dbReference type="Proteomes" id="UP000248795">
    <property type="component" value="Unassembled WGS sequence"/>
</dbReference>
<reference evidence="15" key="1">
    <citation type="submission" date="2018-06" db="EMBL/GenBank/DDBJ databases">
        <title>Aestuariibacter litoralis strain KCTC 52945T.</title>
        <authorList>
            <person name="Li X."/>
            <person name="Salam N."/>
            <person name="Li J.-L."/>
            <person name="Chen Y.-M."/>
            <person name="Yang Z.-W."/>
            <person name="Zhang L.-Y."/>
            <person name="Han M.-X."/>
            <person name="Xiao M."/>
            <person name="Li W.-J."/>
        </authorList>
    </citation>
    <scope>NUCLEOTIDE SEQUENCE [LARGE SCALE GENOMIC DNA]</scope>
    <source>
        <strain evidence="15">KCTC 52945</strain>
    </source>
</reference>
<feature type="domain" description="Protein export membrane protein SecD/SecF C-terminal" evidence="11">
    <location>
        <begin position="352"/>
        <end position="520"/>
    </location>
</feature>
<dbReference type="GO" id="GO:0043952">
    <property type="term" value="P:protein transport by the Sec complex"/>
    <property type="evidence" value="ECO:0007669"/>
    <property type="project" value="UniProtKB-UniRule"/>
</dbReference>
<feature type="transmembrane region" description="Helical" evidence="10">
    <location>
        <begin position="496"/>
        <end position="520"/>
    </location>
</feature>
<evidence type="ECO:0000256" key="10">
    <source>
        <dbReference type="HAMAP-Rule" id="MF_01463"/>
    </source>
</evidence>
<organism evidence="14 15">
    <name type="scientific">Aestuariivirga litoralis</name>
    <dbReference type="NCBI Taxonomy" id="2650924"/>
    <lineage>
        <taxon>Bacteria</taxon>
        <taxon>Pseudomonadati</taxon>
        <taxon>Pseudomonadota</taxon>
        <taxon>Alphaproteobacteria</taxon>
        <taxon>Hyphomicrobiales</taxon>
        <taxon>Aestuariivirgaceae</taxon>
        <taxon>Aestuariivirga</taxon>
    </lineage>
</organism>
<dbReference type="NCBIfam" id="TIGR01129">
    <property type="entry name" value="secD"/>
    <property type="match status" value="1"/>
</dbReference>
<keyword evidence="15" id="KW-1185">Reference proteome</keyword>
<feature type="domain" description="Protein translocase subunit SecDF P1" evidence="12">
    <location>
        <begin position="163"/>
        <end position="220"/>
    </location>
</feature>
<dbReference type="GO" id="GO:0015450">
    <property type="term" value="F:protein-transporting ATPase activity"/>
    <property type="evidence" value="ECO:0007669"/>
    <property type="project" value="InterPro"/>
</dbReference>
<dbReference type="AlphaFoldDB" id="A0A2W2AL25"/>
<dbReference type="GO" id="GO:0005886">
    <property type="term" value="C:plasma membrane"/>
    <property type="evidence" value="ECO:0007669"/>
    <property type="project" value="UniProtKB-SubCell"/>
</dbReference>
<comment type="subunit">
    <text evidence="10">Forms a complex with SecF. Part of the essential Sec protein translocation apparatus which comprises SecA, SecYEG and auxiliary proteins SecDF-YajC and YidC.</text>
</comment>
<keyword evidence="8 10" id="KW-0811">Translocation</keyword>
<evidence type="ECO:0000256" key="5">
    <source>
        <dbReference type="ARBA" id="ARBA00022692"/>
    </source>
</evidence>
<name>A0A2W2AL25_9HYPH</name>
<comment type="subcellular location">
    <subcellularLocation>
        <location evidence="1 10">Cell membrane</location>
        <topology evidence="1 10">Multi-pass membrane protein</topology>
    </subcellularLocation>
</comment>
<keyword evidence="4" id="KW-0997">Cell inner membrane</keyword>
<evidence type="ECO:0000256" key="8">
    <source>
        <dbReference type="ARBA" id="ARBA00023010"/>
    </source>
</evidence>
<sequence>MLHFSKWKQFGILFAVLLSIVVALPNVLPAKYQDMLRPYGLRPMTLGLDLQGGVNILLEIDRDDLKKRMTEQLVGDIRSSLREAKIGYNGINRGPDGVRVRITKPEDVDRAVTDLRKLAQPVDAGGLFGTGAATSLFNVSVDGQQVNFTFNEQGIDNKIQQAVSQSIKIVEKRVNPDGVVEATIQQQGKDRIVVQLPGVQDSQEVKSRLDRTAKLTFQLVCEAQPTAAGQNPPPECKALPMKDDPKNIIWIQTSSRATVDGADLTDARGAFDQSNQPVVSFRFNQKGAERFGKMTRDNVGKPFAIVLDDMVMSAPRINEPILGGSGQISGNFTVEETNSLAVVLRSGALPAKLTIVEERTVGPSLGSDSISAGFNASIIGLALVVIFMVIAYGLFGLFANIALLVNLVMLIAVMSFFGFTMTLPGIAAIVLTMGMAVDSNVIIFERMREEWRNGRSAMSAIETGFKAAFGTIFDSNFTALIAAVVLFGVGSGPVKGFAITHVIGILTTVFTAYTVTRYIVSLWVGWAKPKEVPL</sequence>
<proteinExistence type="inferred from homology"/>
<keyword evidence="2 10" id="KW-0813">Transport</keyword>
<dbReference type="GO" id="GO:0006605">
    <property type="term" value="P:protein targeting"/>
    <property type="evidence" value="ECO:0007669"/>
    <property type="project" value="UniProtKB-UniRule"/>
</dbReference>
<dbReference type="HAMAP" id="MF_01463_B">
    <property type="entry name" value="SecD_B"/>
    <property type="match status" value="1"/>
</dbReference>
<dbReference type="Gene3D" id="1.20.1640.10">
    <property type="entry name" value="Multidrug efflux transporter AcrB transmembrane domain"/>
    <property type="match status" value="1"/>
</dbReference>
<dbReference type="FunFam" id="1.20.1640.10:FF:000004">
    <property type="entry name" value="Protein translocase subunit SecD"/>
    <property type="match status" value="1"/>
</dbReference>
<dbReference type="InterPro" id="IPR054384">
    <property type="entry name" value="SecDF_P1_head"/>
</dbReference>
<evidence type="ECO:0000259" key="11">
    <source>
        <dbReference type="Pfam" id="PF02355"/>
    </source>
</evidence>
<dbReference type="PANTHER" id="PTHR30081:SF1">
    <property type="entry name" value="PROTEIN TRANSLOCASE SUBUNIT SECD"/>
    <property type="match status" value="1"/>
</dbReference>
<dbReference type="InterPro" id="IPR048631">
    <property type="entry name" value="SecD_1st"/>
</dbReference>
<dbReference type="Gene3D" id="3.30.70.3400">
    <property type="match status" value="2"/>
</dbReference>
<dbReference type="PANTHER" id="PTHR30081">
    <property type="entry name" value="PROTEIN-EXPORT MEMBRANE PROTEIN SEC"/>
    <property type="match status" value="1"/>
</dbReference>
<evidence type="ECO:0000313" key="15">
    <source>
        <dbReference type="Proteomes" id="UP000248795"/>
    </source>
</evidence>